<dbReference type="InterPro" id="IPR035398">
    <property type="entry name" value="Bac_rhamnosid_C"/>
</dbReference>
<dbReference type="Gene3D" id="3.30.60.90">
    <property type="match status" value="1"/>
</dbReference>
<dbReference type="CDD" id="cd05235">
    <property type="entry name" value="SDR_e1"/>
    <property type="match status" value="1"/>
</dbReference>
<dbReference type="GO" id="GO:0008270">
    <property type="term" value="F:zinc ion binding"/>
    <property type="evidence" value="ECO:0007669"/>
    <property type="project" value="UniProtKB-KW"/>
</dbReference>
<dbReference type="OrthoDB" id="1700726at2759"/>
<dbReference type="InterPro" id="IPR010080">
    <property type="entry name" value="Thioester_reductase-like_dom"/>
</dbReference>
<dbReference type="PANTHER" id="PTHR43272">
    <property type="entry name" value="LONG-CHAIN-FATTY-ACID--COA LIGASE"/>
    <property type="match status" value="1"/>
</dbReference>
<keyword evidence="1" id="KW-0596">Phosphopantetheine</keyword>
<dbReference type="InterPro" id="IPR020845">
    <property type="entry name" value="AMP-binding_CS"/>
</dbReference>
<dbReference type="SUPFAM" id="SSF56801">
    <property type="entry name" value="Acetyl-CoA synthetase-like"/>
    <property type="match status" value="1"/>
</dbReference>
<dbReference type="SUPFAM" id="SSF51735">
    <property type="entry name" value="NAD(P)-binding Rossmann-fold domains"/>
    <property type="match status" value="1"/>
</dbReference>
<dbReference type="Gene3D" id="3.40.50.720">
    <property type="entry name" value="NAD(P)-binding Rossmann-like Domain"/>
    <property type="match status" value="1"/>
</dbReference>
<dbReference type="InterPro" id="IPR042099">
    <property type="entry name" value="ANL_N_sf"/>
</dbReference>
<dbReference type="SUPFAM" id="SSF48208">
    <property type="entry name" value="Six-hairpin glycosidases"/>
    <property type="match status" value="1"/>
</dbReference>
<keyword evidence="6" id="KW-0443">Lipid metabolism</keyword>
<dbReference type="EMBL" id="CAJNON010000218">
    <property type="protein sequence ID" value="CAF1113317.1"/>
    <property type="molecule type" value="Genomic_DNA"/>
</dbReference>
<dbReference type="Pfam" id="PF17389">
    <property type="entry name" value="Bac_rhamnosid6H"/>
    <property type="match status" value="1"/>
</dbReference>
<dbReference type="NCBIfam" id="TIGR01746">
    <property type="entry name" value="Thioester-redct"/>
    <property type="match status" value="1"/>
</dbReference>
<dbReference type="PROSITE" id="PS00455">
    <property type="entry name" value="AMP_BINDING"/>
    <property type="match status" value="1"/>
</dbReference>
<evidence type="ECO:0000313" key="10">
    <source>
        <dbReference type="EMBL" id="CAF1113317.1"/>
    </source>
</evidence>
<gene>
    <name evidence="10" type="ORF">VCS650_LOCUS20772</name>
</gene>
<dbReference type="GO" id="GO:0005975">
    <property type="term" value="P:carbohydrate metabolic process"/>
    <property type="evidence" value="ECO:0007669"/>
    <property type="project" value="InterPro"/>
</dbReference>
<keyword evidence="6" id="KW-0276">Fatty acid metabolism</keyword>
<protein>
    <recommendedName>
        <fullName evidence="8">long-chain-fatty-acid--CoA ligase</fullName>
        <ecNumber evidence="8">6.2.1.3</ecNumber>
    </recommendedName>
</protein>
<dbReference type="Pfam" id="PF00501">
    <property type="entry name" value="AMP-binding"/>
    <property type="match status" value="1"/>
</dbReference>
<dbReference type="Gene3D" id="3.40.50.12780">
    <property type="entry name" value="N-terminal domain of ligase-like"/>
    <property type="match status" value="1"/>
</dbReference>
<dbReference type="Gene3D" id="2.60.420.10">
    <property type="entry name" value="Maltose phosphorylase, domain 3"/>
    <property type="match status" value="1"/>
</dbReference>
<dbReference type="InterPro" id="IPR036291">
    <property type="entry name" value="NAD(P)-bd_dom_sf"/>
</dbReference>
<organism evidence="10 11">
    <name type="scientific">Adineta steineri</name>
    <dbReference type="NCBI Taxonomy" id="433720"/>
    <lineage>
        <taxon>Eukaryota</taxon>
        <taxon>Metazoa</taxon>
        <taxon>Spiralia</taxon>
        <taxon>Gnathifera</taxon>
        <taxon>Rotifera</taxon>
        <taxon>Eurotatoria</taxon>
        <taxon>Bdelloidea</taxon>
        <taxon>Adinetida</taxon>
        <taxon>Adinetidae</taxon>
        <taxon>Adineta</taxon>
    </lineage>
</organism>
<accession>A0A814PZS7</accession>
<dbReference type="PANTHER" id="PTHR43272:SF91">
    <property type="entry name" value="CARRIER DOMAIN-CONTAINING PROTEIN"/>
    <property type="match status" value="1"/>
</dbReference>
<keyword evidence="4" id="KW-0479">Metal-binding</keyword>
<dbReference type="Pfam" id="PF17390">
    <property type="entry name" value="Bac_rhamnosid_C"/>
    <property type="match status" value="1"/>
</dbReference>
<dbReference type="InterPro" id="IPR036736">
    <property type="entry name" value="ACP-like_sf"/>
</dbReference>
<sequence length="1292" mass="146606">MTAAQKVSFWYCDKCNRKLNHGELRYNCTICDDFDYCENCATTSNSPHPHKMVPELAYGPAEKKMSRMKGTAALIRAAVTMFCDRHCMGTRDIYKDSYSWITFKTIGDRTKNFGHGLRRLIEPRGYLGICAANRPEWIITDFACILQSIISVPIYTLFTDREIAYVINNTQISVIVCDQNMLERFIALHSQCPTLRHIICMDPILNTISQGTEGNDICIYYMGDIEKYGATNLYSYVTTKHEDCLTIIYTSGSSGFPKGAIISQNTFRASFPRRCPSSAPDYIHFSYRPLAWAADRDAIIATFLHGGRTGFSTGDPSRLMEELALVRPSDFPAAPAIWNKLYTEYTTALALISVNSPPDTIASEEQRLLQQFSKLIPNRCKIITTGGALTSSAVLDFMKRCFTHCSVNESYGITECGGIADNNQFDYDLQYRLESVVDMGYTLDDKPYTRGELLVKTKQMFSGYINNPDETHAAITEDGFFRTGDIVELQTDQSSLPHIRVIDRKKNFFKLSQGQFVSPEYLQTIYIQSPFVEQIYIHGDLLSDSVSAVIVPNQQYAQAFALQHNLTLLDMNNSHPLFHQAILQDLQTIAKKELLRKHEIPSHIIIDFQAFTPENGLLTSSMKPCRHKLATYYADQLKTSNRIEEKLKIIIKTITGQSVLSDTDENLFVNTGNDSLSSVRLSRMIENDLGISLPSNILYHPQLNLQQLTNLIQNPSQISSFSKQTIQSQLINDSQLDLNTITITSYKSTASINYPSKIFITGTTGFVGAFVLSELLTTYSSKCQFVCLVRCNNENPFDRIKNNMLFYKIWKDEYKQQIIPLKGDLTKFHFDLNDEIYNQLHDDIDMIYHCGANVNFILSYNQLHPANVVGTKEIITFACFNPSTCIPIQYISTISVIPNQNDFNQQISIDNISPTKLVNGYAQSKWVAEKLIQKAIDCGLSVNIYRLGLICADSRTGACNQHDFYTLLFDEIMKIYSYPKSMTSYHFDGLPVDFTAKIIVRLSNNENNKYGNIYHLINKNCEIKCEDVIDGMKECGIEIEGIDDNEWKMKMKTIENGELFAENIFGERNGESNEKMNTDVCGLECPTIDKEYIIKWLGYHDLALKLAQSISYPSYGYMFHNSIQNATTTWELWNTLPQGATASLNHHMLNSIGAWFYRYLAGIELNGLQTITIYPRMSYDADLLNYVLAEVVTIKGSIRVEWSRTSVSAVNLSIVIPNNMDAIVTFDSLIKNGQCVKLMCDDEIIWMRGKMNDEMKLLRDVNGVNDLSENKLQSTMSVRVESGEYTFAAYWK</sequence>
<dbReference type="Proteomes" id="UP000663891">
    <property type="component" value="Unassembled WGS sequence"/>
</dbReference>
<dbReference type="SUPFAM" id="SSF47336">
    <property type="entry name" value="ACP-like"/>
    <property type="match status" value="1"/>
</dbReference>
<evidence type="ECO:0000256" key="6">
    <source>
        <dbReference type="ARBA" id="ARBA00022832"/>
    </source>
</evidence>
<dbReference type="InterPro" id="IPR009081">
    <property type="entry name" value="PP-bd_ACP"/>
</dbReference>
<dbReference type="PROSITE" id="PS50075">
    <property type="entry name" value="CARRIER"/>
    <property type="match status" value="1"/>
</dbReference>
<name>A0A814PZS7_9BILA</name>
<evidence type="ECO:0000256" key="8">
    <source>
        <dbReference type="ARBA" id="ARBA00026121"/>
    </source>
</evidence>
<proteinExistence type="predicted"/>
<keyword evidence="7" id="KW-0862">Zinc</keyword>
<evidence type="ECO:0000259" key="9">
    <source>
        <dbReference type="PROSITE" id="PS50075"/>
    </source>
</evidence>
<dbReference type="InterPro" id="IPR000433">
    <property type="entry name" value="Znf_ZZ"/>
</dbReference>
<evidence type="ECO:0000256" key="2">
    <source>
        <dbReference type="ARBA" id="ARBA00022553"/>
    </source>
</evidence>
<dbReference type="InterPro" id="IPR043145">
    <property type="entry name" value="Znf_ZZ_sf"/>
</dbReference>
<keyword evidence="3" id="KW-0436">Ligase</keyword>
<keyword evidence="2" id="KW-0597">Phosphoprotein</keyword>
<dbReference type="InterPro" id="IPR008928">
    <property type="entry name" value="6-hairpin_glycosidase_sf"/>
</dbReference>
<dbReference type="GO" id="GO:0004467">
    <property type="term" value="F:long-chain fatty acid-CoA ligase activity"/>
    <property type="evidence" value="ECO:0007669"/>
    <property type="project" value="UniProtKB-EC"/>
</dbReference>
<keyword evidence="5" id="KW-0863">Zinc-finger</keyword>
<evidence type="ECO:0000256" key="7">
    <source>
        <dbReference type="ARBA" id="ARBA00022833"/>
    </source>
</evidence>
<dbReference type="Pfam" id="PF07993">
    <property type="entry name" value="NAD_binding_4"/>
    <property type="match status" value="1"/>
</dbReference>
<dbReference type="InterPro" id="IPR013120">
    <property type="entry name" value="FAR_NAD-bd"/>
</dbReference>
<evidence type="ECO:0000313" key="11">
    <source>
        <dbReference type="Proteomes" id="UP000663891"/>
    </source>
</evidence>
<dbReference type="GO" id="GO:0005783">
    <property type="term" value="C:endoplasmic reticulum"/>
    <property type="evidence" value="ECO:0007669"/>
    <property type="project" value="TreeGrafter"/>
</dbReference>
<dbReference type="GO" id="GO:0016020">
    <property type="term" value="C:membrane"/>
    <property type="evidence" value="ECO:0007669"/>
    <property type="project" value="TreeGrafter"/>
</dbReference>
<comment type="caution">
    <text evidence="10">The sequence shown here is derived from an EMBL/GenBank/DDBJ whole genome shotgun (WGS) entry which is preliminary data.</text>
</comment>
<dbReference type="InterPro" id="IPR035396">
    <property type="entry name" value="Bac_rhamnosid6H"/>
</dbReference>
<evidence type="ECO:0000256" key="3">
    <source>
        <dbReference type="ARBA" id="ARBA00022598"/>
    </source>
</evidence>
<evidence type="ECO:0000256" key="1">
    <source>
        <dbReference type="ARBA" id="ARBA00022450"/>
    </source>
</evidence>
<feature type="domain" description="Carrier" evidence="9">
    <location>
        <begin position="641"/>
        <end position="716"/>
    </location>
</feature>
<dbReference type="Pfam" id="PF00550">
    <property type="entry name" value="PP-binding"/>
    <property type="match status" value="1"/>
</dbReference>
<dbReference type="SMART" id="SM00291">
    <property type="entry name" value="ZnF_ZZ"/>
    <property type="match status" value="1"/>
</dbReference>
<evidence type="ECO:0000256" key="4">
    <source>
        <dbReference type="ARBA" id="ARBA00022723"/>
    </source>
</evidence>
<evidence type="ECO:0000256" key="5">
    <source>
        <dbReference type="ARBA" id="ARBA00022771"/>
    </source>
</evidence>
<dbReference type="EC" id="6.2.1.3" evidence="8"/>
<reference evidence="10" key="1">
    <citation type="submission" date="2021-02" db="EMBL/GenBank/DDBJ databases">
        <authorList>
            <person name="Nowell W R."/>
        </authorList>
    </citation>
    <scope>NUCLEOTIDE SEQUENCE</scope>
</reference>
<dbReference type="SUPFAM" id="SSF57850">
    <property type="entry name" value="RING/U-box"/>
    <property type="match status" value="1"/>
</dbReference>
<dbReference type="Pfam" id="PF00569">
    <property type="entry name" value="ZZ"/>
    <property type="match status" value="1"/>
</dbReference>
<dbReference type="InterPro" id="IPR000873">
    <property type="entry name" value="AMP-dep_synth/lig_dom"/>
</dbReference>